<evidence type="ECO:0000313" key="2">
    <source>
        <dbReference type="EMBL" id="RFM26309.1"/>
    </source>
</evidence>
<proteinExistence type="predicted"/>
<dbReference type="PANTHER" id="PTHR43245">
    <property type="entry name" value="BIFUNCTIONAL POLYMYXIN RESISTANCE PROTEIN ARNA"/>
    <property type="match status" value="1"/>
</dbReference>
<evidence type="ECO:0000259" key="1">
    <source>
        <dbReference type="Pfam" id="PF01370"/>
    </source>
</evidence>
<dbReference type="SUPFAM" id="SSF51735">
    <property type="entry name" value="NAD(P)-binding Rossmann-fold domains"/>
    <property type="match status" value="1"/>
</dbReference>
<dbReference type="Proteomes" id="UP000261284">
    <property type="component" value="Unassembled WGS sequence"/>
</dbReference>
<dbReference type="AlphaFoldDB" id="A0A3E1NEB4"/>
<dbReference type="RefSeq" id="WP_116849181.1">
    <property type="nucleotide sequence ID" value="NZ_QTJU01000010.1"/>
</dbReference>
<dbReference type="EMBL" id="QTJU01000010">
    <property type="protein sequence ID" value="RFM26309.1"/>
    <property type="molecule type" value="Genomic_DNA"/>
</dbReference>
<name>A0A3E1NEB4_9BACT</name>
<dbReference type="InterPro" id="IPR036291">
    <property type="entry name" value="NAD(P)-bd_dom_sf"/>
</dbReference>
<dbReference type="InterPro" id="IPR001509">
    <property type="entry name" value="Epimerase_deHydtase"/>
</dbReference>
<feature type="domain" description="NAD-dependent epimerase/dehydratase" evidence="1">
    <location>
        <begin position="4"/>
        <end position="211"/>
    </location>
</feature>
<evidence type="ECO:0000313" key="3">
    <source>
        <dbReference type="Proteomes" id="UP000261284"/>
    </source>
</evidence>
<gene>
    <name evidence="2" type="ORF">DXN05_20585</name>
</gene>
<accession>A0A3E1NEB4</accession>
<dbReference type="Pfam" id="PF01370">
    <property type="entry name" value="Epimerase"/>
    <property type="match status" value="1"/>
</dbReference>
<sequence length="307" mass="34511">MHTILGAGGAVSNVLQQQLEANHLPVRLISRKPITSTGNTTWVKADLLQYHELAAAAEGSTVIYLCAGLQYNIKVWREQWPVIMRNVINLAKANKARLIFFDNVYMYGLVNGVMTEETPYHPVSAKGEVRAGIADMLMREVKNGELNASILRGADFYGAGDKSFFDLMVLRKYAAGKSAQWLGKTNVKHNFTYIPDAGRAMYLLGQTPATDNQVWHAPTAAPLTGKELMEMAAKTYGVKPGYSTIPKFMLRILGLFNSDIKEMPEMQYQYVYDYQFGSKKFEDYFQIKPTSYEAGMAELKKTMFKPR</sequence>
<dbReference type="Gene3D" id="3.40.50.720">
    <property type="entry name" value="NAD(P)-binding Rossmann-like Domain"/>
    <property type="match status" value="1"/>
</dbReference>
<dbReference type="InterPro" id="IPR050177">
    <property type="entry name" value="Lipid_A_modif_metabolic_enz"/>
</dbReference>
<dbReference type="PANTHER" id="PTHR43245:SF13">
    <property type="entry name" value="UDP-D-APIOSE_UDP-D-XYLOSE SYNTHASE 2"/>
    <property type="match status" value="1"/>
</dbReference>
<reference evidence="2 3" key="1">
    <citation type="submission" date="2018-08" db="EMBL/GenBank/DDBJ databases">
        <title>Chitinophagaceae sp. K23C18032701, a novel bacterium isolated from forest soil.</title>
        <authorList>
            <person name="Wang C."/>
        </authorList>
    </citation>
    <scope>NUCLEOTIDE SEQUENCE [LARGE SCALE GENOMIC DNA]</scope>
    <source>
        <strain evidence="2 3">K23C18032701</strain>
    </source>
</reference>
<organism evidence="2 3">
    <name type="scientific">Deminuibacter soli</name>
    <dbReference type="NCBI Taxonomy" id="2291815"/>
    <lineage>
        <taxon>Bacteria</taxon>
        <taxon>Pseudomonadati</taxon>
        <taxon>Bacteroidota</taxon>
        <taxon>Chitinophagia</taxon>
        <taxon>Chitinophagales</taxon>
        <taxon>Chitinophagaceae</taxon>
        <taxon>Deminuibacter</taxon>
    </lineage>
</organism>
<comment type="caution">
    <text evidence="2">The sequence shown here is derived from an EMBL/GenBank/DDBJ whole genome shotgun (WGS) entry which is preliminary data.</text>
</comment>
<protein>
    <submittedName>
        <fullName evidence="2">NAD-dependent epimerase/dehydratase family protein</fullName>
    </submittedName>
</protein>
<keyword evidence="3" id="KW-1185">Reference proteome</keyword>
<dbReference type="OrthoDB" id="112777at2"/>